<dbReference type="AlphaFoldDB" id="A0AAN4Z4I2"/>
<sequence>RLVGCGRSKVRFPREVLPSPSALLSWISPAAPPTRILDHSLSTAVLSSLERVALPATASCALPAQTTDS</sequence>
<feature type="non-terminal residue" evidence="1">
    <location>
        <position position="69"/>
    </location>
</feature>
<proteinExistence type="predicted"/>
<gene>
    <name evidence="1" type="ORF">PMAYCL1PPCAC_04328</name>
</gene>
<comment type="caution">
    <text evidence="1">The sequence shown here is derived from an EMBL/GenBank/DDBJ whole genome shotgun (WGS) entry which is preliminary data.</text>
</comment>
<accession>A0AAN4Z4I2</accession>
<dbReference type="EMBL" id="BTRK01000001">
    <property type="protein sequence ID" value="GMR34133.1"/>
    <property type="molecule type" value="Genomic_DNA"/>
</dbReference>
<keyword evidence="2" id="KW-1185">Reference proteome</keyword>
<dbReference type="Proteomes" id="UP001328107">
    <property type="component" value="Unassembled WGS sequence"/>
</dbReference>
<name>A0AAN4Z4I2_9BILA</name>
<protein>
    <submittedName>
        <fullName evidence="1">Uncharacterized protein</fullName>
    </submittedName>
</protein>
<reference evidence="2" key="1">
    <citation type="submission" date="2022-10" db="EMBL/GenBank/DDBJ databases">
        <title>Genome assembly of Pristionchus species.</title>
        <authorList>
            <person name="Yoshida K."/>
            <person name="Sommer R.J."/>
        </authorList>
    </citation>
    <scope>NUCLEOTIDE SEQUENCE [LARGE SCALE GENOMIC DNA]</scope>
    <source>
        <strain evidence="2">RS5460</strain>
    </source>
</reference>
<organism evidence="1 2">
    <name type="scientific">Pristionchus mayeri</name>
    <dbReference type="NCBI Taxonomy" id="1317129"/>
    <lineage>
        <taxon>Eukaryota</taxon>
        <taxon>Metazoa</taxon>
        <taxon>Ecdysozoa</taxon>
        <taxon>Nematoda</taxon>
        <taxon>Chromadorea</taxon>
        <taxon>Rhabditida</taxon>
        <taxon>Rhabditina</taxon>
        <taxon>Diplogasteromorpha</taxon>
        <taxon>Diplogasteroidea</taxon>
        <taxon>Neodiplogasteridae</taxon>
        <taxon>Pristionchus</taxon>
    </lineage>
</organism>
<evidence type="ECO:0000313" key="2">
    <source>
        <dbReference type="Proteomes" id="UP001328107"/>
    </source>
</evidence>
<evidence type="ECO:0000313" key="1">
    <source>
        <dbReference type="EMBL" id="GMR34133.1"/>
    </source>
</evidence>
<feature type="non-terminal residue" evidence="1">
    <location>
        <position position="1"/>
    </location>
</feature>